<organism evidence="1 2">
    <name type="scientific">Polyangium fumosum</name>
    <dbReference type="NCBI Taxonomy" id="889272"/>
    <lineage>
        <taxon>Bacteria</taxon>
        <taxon>Pseudomonadati</taxon>
        <taxon>Myxococcota</taxon>
        <taxon>Polyangia</taxon>
        <taxon>Polyangiales</taxon>
        <taxon>Polyangiaceae</taxon>
        <taxon>Polyangium</taxon>
    </lineage>
</organism>
<reference evidence="1 2" key="1">
    <citation type="submission" date="2019-04" db="EMBL/GenBank/DDBJ databases">
        <authorList>
            <person name="Li Y."/>
            <person name="Wang J."/>
        </authorList>
    </citation>
    <scope>NUCLEOTIDE SEQUENCE [LARGE SCALE GENOMIC DNA]</scope>
    <source>
        <strain evidence="1 2">DSM 14668</strain>
    </source>
</reference>
<protein>
    <submittedName>
        <fullName evidence="1">Uncharacterized protein</fullName>
    </submittedName>
</protein>
<dbReference type="RefSeq" id="WP_136935125.1">
    <property type="nucleotide sequence ID" value="NZ_SSMQ01000080.1"/>
</dbReference>
<comment type="caution">
    <text evidence="1">The sequence shown here is derived from an EMBL/GenBank/DDBJ whole genome shotgun (WGS) entry which is preliminary data.</text>
</comment>
<dbReference type="Proteomes" id="UP000309215">
    <property type="component" value="Unassembled WGS sequence"/>
</dbReference>
<dbReference type="AlphaFoldDB" id="A0A4U1ISE9"/>
<accession>A0A4U1ISE9</accession>
<dbReference type="EMBL" id="SSMQ01000080">
    <property type="protein sequence ID" value="TKC97250.1"/>
    <property type="molecule type" value="Genomic_DNA"/>
</dbReference>
<dbReference type="OrthoDB" id="5515969at2"/>
<name>A0A4U1ISE9_9BACT</name>
<proteinExistence type="predicted"/>
<keyword evidence="2" id="KW-1185">Reference proteome</keyword>
<gene>
    <name evidence="1" type="ORF">E8A74_43840</name>
</gene>
<sequence>MRGTFPYFDPELCEYGPATGAIRRILHEWLSVDWFEPPHHDSDVERAVELLREHHTLVRSYQPALLSERFEVRPVIGDDAHFSTLCEQASASMGTWDWKYGVLKHLSRRHMEAQGWDRKAHARQLVWKDGPRPCTGDLIVKIADIVVWNAYVAVDLHAALPPDRVKAAQWYLGYANVDFVDCLEWQLAENHDHLDTNPFFPLVQCYGAGAYPFSLSATSYVLHAFARPA</sequence>
<evidence type="ECO:0000313" key="2">
    <source>
        <dbReference type="Proteomes" id="UP000309215"/>
    </source>
</evidence>
<evidence type="ECO:0000313" key="1">
    <source>
        <dbReference type="EMBL" id="TKC97250.1"/>
    </source>
</evidence>